<dbReference type="InterPro" id="IPR000462">
    <property type="entry name" value="CDP-OH_P_trans"/>
</dbReference>
<keyword evidence="15" id="KW-0175">Coiled coil</keyword>
<evidence type="ECO:0000256" key="3">
    <source>
        <dbReference type="ARBA" id="ARBA00022516"/>
    </source>
</evidence>
<keyword evidence="12" id="KW-1208">Phospholipid metabolism</keyword>
<evidence type="ECO:0000256" key="8">
    <source>
        <dbReference type="ARBA" id="ARBA00023098"/>
    </source>
</evidence>
<sequence length="334" mass="37798">MRFKTNRLFKHFQSFYCKQFSTIICLKNTTIKAHSSHENHWHFSPFVCVYSSDTKKSFQNLEKRAEALKDAFEQKKEQIRDTEQKIRLKSVEFVRDIKQHKDVTSKKLRVKKEVLIKDILETKAKVKEKIEGVVEKENVFTIPNILCFTRIAMSPYLGYVIMQDDYHLALGLLTFAGITDLLDGWIARNWKGQASKMGSFLDPMADKVLIATLFISLTCQNLIPLALTLLIVARDAALVSAGFVIRYISLPPPRTLSRYFDVTHATAQLAPTFISKVNTAIQLLLVGTTLASPVFGYVDHPALQALFGVTAGSTVISAISYLTNKDTYKVLKKL</sequence>
<dbReference type="GO" id="GO:0005743">
    <property type="term" value="C:mitochondrial inner membrane"/>
    <property type="evidence" value="ECO:0007669"/>
    <property type="project" value="UniProtKB-SubCell"/>
</dbReference>
<dbReference type="GO" id="GO:0032049">
    <property type="term" value="P:cardiolipin biosynthetic process"/>
    <property type="evidence" value="ECO:0007669"/>
    <property type="project" value="TreeGrafter"/>
</dbReference>
<gene>
    <name evidence="17" type="ORF">PIBRA_LOCUS8295</name>
</gene>
<feature type="transmembrane region" description="Helical" evidence="16">
    <location>
        <begin position="168"/>
        <end position="187"/>
    </location>
</feature>
<keyword evidence="4" id="KW-0808">Transferase</keyword>
<dbReference type="AlphaFoldDB" id="A0A9P0TGB9"/>
<evidence type="ECO:0000256" key="10">
    <source>
        <dbReference type="ARBA" id="ARBA00023136"/>
    </source>
</evidence>
<dbReference type="EC" id="2.7.8.41" evidence="13"/>
<keyword evidence="6" id="KW-0999">Mitochondrion inner membrane</keyword>
<dbReference type="Gene3D" id="1.20.120.1760">
    <property type="match status" value="1"/>
</dbReference>
<accession>A0A9P0TGB9</accession>
<dbReference type="PANTHER" id="PTHR14269">
    <property type="entry name" value="CDP-DIACYLGLYCEROL--GLYCEROL-3-PHOSPHATE 3-PHOSPHATIDYLTRANSFERASE-RELATED"/>
    <property type="match status" value="1"/>
</dbReference>
<evidence type="ECO:0000313" key="18">
    <source>
        <dbReference type="Proteomes" id="UP001152562"/>
    </source>
</evidence>
<evidence type="ECO:0000256" key="16">
    <source>
        <dbReference type="SAM" id="Phobius"/>
    </source>
</evidence>
<evidence type="ECO:0000256" key="4">
    <source>
        <dbReference type="ARBA" id="ARBA00022679"/>
    </source>
</evidence>
<evidence type="ECO:0000256" key="13">
    <source>
        <dbReference type="ARBA" id="ARBA00039001"/>
    </source>
</evidence>
<evidence type="ECO:0000256" key="5">
    <source>
        <dbReference type="ARBA" id="ARBA00022692"/>
    </source>
</evidence>
<keyword evidence="5 16" id="KW-0812">Transmembrane</keyword>
<keyword evidence="11" id="KW-0594">Phospholipid biosynthesis</keyword>
<dbReference type="Proteomes" id="UP001152562">
    <property type="component" value="Unassembled WGS sequence"/>
</dbReference>
<dbReference type="EMBL" id="CALOZG010000020">
    <property type="protein sequence ID" value="CAH4031832.1"/>
    <property type="molecule type" value="Genomic_DNA"/>
</dbReference>
<feature type="transmembrane region" description="Helical" evidence="16">
    <location>
        <begin position="208"/>
        <end position="233"/>
    </location>
</feature>
<evidence type="ECO:0000313" key="17">
    <source>
        <dbReference type="EMBL" id="CAH4031832.1"/>
    </source>
</evidence>
<dbReference type="InterPro" id="IPR043130">
    <property type="entry name" value="CDP-OH_PTrfase_TM_dom"/>
</dbReference>
<evidence type="ECO:0000256" key="9">
    <source>
        <dbReference type="ARBA" id="ARBA00023128"/>
    </source>
</evidence>
<comment type="subcellular location">
    <subcellularLocation>
        <location evidence="1">Mitochondrion inner membrane</location>
        <topology evidence="1">Multi-pass membrane protein</topology>
    </subcellularLocation>
</comment>
<comment type="similarity">
    <text evidence="2">Belongs to the CDP-alcohol phosphatidyltransferase class-I family.</text>
</comment>
<evidence type="ECO:0000256" key="14">
    <source>
        <dbReference type="ARBA" id="ARBA00047433"/>
    </source>
</evidence>
<feature type="transmembrane region" description="Helical" evidence="16">
    <location>
        <begin position="302"/>
        <end position="323"/>
    </location>
</feature>
<evidence type="ECO:0000256" key="11">
    <source>
        <dbReference type="ARBA" id="ARBA00023209"/>
    </source>
</evidence>
<keyword evidence="3" id="KW-0444">Lipid biosynthesis</keyword>
<protein>
    <recommendedName>
        <fullName evidence="13">cardiolipin synthase (CMP-forming)</fullName>
        <ecNumber evidence="13">2.7.8.41</ecNumber>
    </recommendedName>
</protein>
<keyword evidence="18" id="KW-1185">Reference proteome</keyword>
<comment type="caution">
    <text evidence="17">The sequence shown here is derived from an EMBL/GenBank/DDBJ whole genome shotgun (WGS) entry which is preliminary data.</text>
</comment>
<comment type="catalytic activity">
    <reaction evidence="14">
        <text>a CDP-1,2-diacyl-sn-glycerol + a 1,2-diacyl-sn-glycero-3-phospho-(1'-sn-glycerol) = a cardiolipin + CMP + H(+)</text>
        <dbReference type="Rhea" id="RHEA:32931"/>
        <dbReference type="ChEBI" id="CHEBI:15378"/>
        <dbReference type="ChEBI" id="CHEBI:58332"/>
        <dbReference type="ChEBI" id="CHEBI:60377"/>
        <dbReference type="ChEBI" id="CHEBI:62237"/>
        <dbReference type="ChEBI" id="CHEBI:64716"/>
        <dbReference type="EC" id="2.7.8.41"/>
    </reaction>
</comment>
<evidence type="ECO:0000256" key="2">
    <source>
        <dbReference type="ARBA" id="ARBA00010441"/>
    </source>
</evidence>
<keyword evidence="7 16" id="KW-1133">Transmembrane helix</keyword>
<keyword evidence="8" id="KW-0443">Lipid metabolism</keyword>
<feature type="coiled-coil region" evidence="15">
    <location>
        <begin position="51"/>
        <end position="85"/>
    </location>
</feature>
<evidence type="ECO:0000256" key="12">
    <source>
        <dbReference type="ARBA" id="ARBA00023264"/>
    </source>
</evidence>
<dbReference type="Pfam" id="PF01066">
    <property type="entry name" value="CDP-OH_P_transf"/>
    <property type="match status" value="1"/>
</dbReference>
<dbReference type="OrthoDB" id="10020554at2759"/>
<keyword evidence="9" id="KW-0496">Mitochondrion</keyword>
<evidence type="ECO:0000256" key="6">
    <source>
        <dbReference type="ARBA" id="ARBA00022792"/>
    </source>
</evidence>
<evidence type="ECO:0000256" key="15">
    <source>
        <dbReference type="SAM" id="Coils"/>
    </source>
</evidence>
<dbReference type="FunFam" id="1.20.120.1760:FF:000005">
    <property type="entry name" value="Cardiolipin synthase 1"/>
    <property type="match status" value="1"/>
</dbReference>
<evidence type="ECO:0000256" key="7">
    <source>
        <dbReference type="ARBA" id="ARBA00022989"/>
    </source>
</evidence>
<evidence type="ECO:0000256" key="1">
    <source>
        <dbReference type="ARBA" id="ARBA00004448"/>
    </source>
</evidence>
<reference evidence="17" key="1">
    <citation type="submission" date="2022-05" db="EMBL/GenBank/DDBJ databases">
        <authorList>
            <person name="Okamura Y."/>
        </authorList>
    </citation>
    <scope>NUCLEOTIDE SEQUENCE</scope>
</reference>
<proteinExistence type="inferred from homology"/>
<dbReference type="InterPro" id="IPR050324">
    <property type="entry name" value="CDP-alcohol_PTase-I"/>
</dbReference>
<dbReference type="GO" id="GO:0043337">
    <property type="term" value="F:cardiolipin synthase (CMP-forming)"/>
    <property type="evidence" value="ECO:0007669"/>
    <property type="project" value="UniProtKB-EC"/>
</dbReference>
<dbReference type="PANTHER" id="PTHR14269:SF60">
    <property type="entry name" value="CARDIOLIPIN SYNTHASE (CMP-FORMING)"/>
    <property type="match status" value="1"/>
</dbReference>
<keyword evidence="10 16" id="KW-0472">Membrane</keyword>
<name>A0A9P0TGB9_PIEBR</name>
<organism evidence="17 18">
    <name type="scientific">Pieris brassicae</name>
    <name type="common">White butterfly</name>
    <name type="synonym">Large white butterfly</name>
    <dbReference type="NCBI Taxonomy" id="7116"/>
    <lineage>
        <taxon>Eukaryota</taxon>
        <taxon>Metazoa</taxon>
        <taxon>Ecdysozoa</taxon>
        <taxon>Arthropoda</taxon>
        <taxon>Hexapoda</taxon>
        <taxon>Insecta</taxon>
        <taxon>Pterygota</taxon>
        <taxon>Neoptera</taxon>
        <taxon>Endopterygota</taxon>
        <taxon>Lepidoptera</taxon>
        <taxon>Glossata</taxon>
        <taxon>Ditrysia</taxon>
        <taxon>Papilionoidea</taxon>
        <taxon>Pieridae</taxon>
        <taxon>Pierinae</taxon>
        <taxon>Pieris</taxon>
    </lineage>
</organism>